<dbReference type="PANTHER" id="PTHR38797:SF4">
    <property type="entry name" value="NUCLEAR PORE COMPLEX PROTEIN NUP85"/>
    <property type="match status" value="1"/>
</dbReference>
<dbReference type="Proteomes" id="UP000799439">
    <property type="component" value="Unassembled WGS sequence"/>
</dbReference>
<dbReference type="InterPro" id="IPR053204">
    <property type="entry name" value="Oxopyrrolidines_Biosynth-assoc"/>
</dbReference>
<dbReference type="EMBL" id="ML996084">
    <property type="protein sequence ID" value="KAF2154412.1"/>
    <property type="molecule type" value="Genomic_DNA"/>
</dbReference>
<gene>
    <name evidence="1" type="ORF">K461DRAFT_267429</name>
</gene>
<accession>A0A9P4J6L9</accession>
<dbReference type="InterPro" id="IPR022085">
    <property type="entry name" value="OpdG"/>
</dbReference>
<proteinExistence type="predicted"/>
<dbReference type="Pfam" id="PF12311">
    <property type="entry name" value="DUF3632"/>
    <property type="match status" value="1"/>
</dbReference>
<keyword evidence="2" id="KW-1185">Reference proteome</keyword>
<evidence type="ECO:0000313" key="1">
    <source>
        <dbReference type="EMBL" id="KAF2154412.1"/>
    </source>
</evidence>
<name>A0A9P4J6L9_9PEZI</name>
<dbReference type="PANTHER" id="PTHR38797">
    <property type="entry name" value="NUCLEAR PORE COMPLEX PROTEIN NUP85-RELATED"/>
    <property type="match status" value="1"/>
</dbReference>
<dbReference type="OrthoDB" id="3350591at2759"/>
<reference evidence="1" key="1">
    <citation type="journal article" date="2020" name="Stud. Mycol.">
        <title>101 Dothideomycetes genomes: a test case for predicting lifestyles and emergence of pathogens.</title>
        <authorList>
            <person name="Haridas S."/>
            <person name="Albert R."/>
            <person name="Binder M."/>
            <person name="Bloem J."/>
            <person name="Labutti K."/>
            <person name="Salamov A."/>
            <person name="Andreopoulos B."/>
            <person name="Baker S."/>
            <person name="Barry K."/>
            <person name="Bills G."/>
            <person name="Bluhm B."/>
            <person name="Cannon C."/>
            <person name="Castanera R."/>
            <person name="Culley D."/>
            <person name="Daum C."/>
            <person name="Ezra D."/>
            <person name="Gonzalez J."/>
            <person name="Henrissat B."/>
            <person name="Kuo A."/>
            <person name="Liang C."/>
            <person name="Lipzen A."/>
            <person name="Lutzoni F."/>
            <person name="Magnuson J."/>
            <person name="Mondo S."/>
            <person name="Nolan M."/>
            <person name="Ohm R."/>
            <person name="Pangilinan J."/>
            <person name="Park H.-J."/>
            <person name="Ramirez L."/>
            <person name="Alfaro M."/>
            <person name="Sun H."/>
            <person name="Tritt A."/>
            <person name="Yoshinaga Y."/>
            <person name="Zwiers L.-H."/>
            <person name="Turgeon B."/>
            <person name="Goodwin S."/>
            <person name="Spatafora J."/>
            <person name="Crous P."/>
            <person name="Grigoriev I."/>
        </authorList>
    </citation>
    <scope>NUCLEOTIDE SEQUENCE</scope>
    <source>
        <strain evidence="1">CBS 260.36</strain>
    </source>
</reference>
<sequence>MAAIPINLSLTDPQVIHSDDDGEERVFLQILQDLVNCQKDPAKAAQEITTIIVDDCEKSFAKWSDPSTRTFDTDGHPDVSIAYGWQHMLWHALRQIGEVVPADHPGQHSLVSFLAELQQQPDHKLKGVEIYDKYDYDYELCWKKDYDRFYAWLSKLVAVFFHPSDTASFAKRQRYLNFSAFLARLLASGVMDTDGISPLSNGYFDINPFRASDGNLKLELDVDLYESQVEAVAIWIDLAGTVTYDMCKRGYDVESKSCKGAVWTWNRAKERLKSVARAEGKLSQKTCETARQTLEIMKKIEQEYSATSAGDKLGLCFTAEEQREWYWELEDEDY</sequence>
<protein>
    <submittedName>
        <fullName evidence="1">Uncharacterized protein</fullName>
    </submittedName>
</protein>
<dbReference type="AlphaFoldDB" id="A0A9P4J6L9"/>
<evidence type="ECO:0000313" key="2">
    <source>
        <dbReference type="Proteomes" id="UP000799439"/>
    </source>
</evidence>
<organism evidence="1 2">
    <name type="scientific">Myriangium duriaei CBS 260.36</name>
    <dbReference type="NCBI Taxonomy" id="1168546"/>
    <lineage>
        <taxon>Eukaryota</taxon>
        <taxon>Fungi</taxon>
        <taxon>Dikarya</taxon>
        <taxon>Ascomycota</taxon>
        <taxon>Pezizomycotina</taxon>
        <taxon>Dothideomycetes</taxon>
        <taxon>Dothideomycetidae</taxon>
        <taxon>Myriangiales</taxon>
        <taxon>Myriangiaceae</taxon>
        <taxon>Myriangium</taxon>
    </lineage>
</organism>
<comment type="caution">
    <text evidence="1">The sequence shown here is derived from an EMBL/GenBank/DDBJ whole genome shotgun (WGS) entry which is preliminary data.</text>
</comment>